<dbReference type="Proteomes" id="UP001233999">
    <property type="component" value="Unassembled WGS sequence"/>
</dbReference>
<evidence type="ECO:0000313" key="2">
    <source>
        <dbReference type="Proteomes" id="UP001233999"/>
    </source>
</evidence>
<dbReference type="Gene3D" id="2.40.128.180">
    <property type="match status" value="2"/>
</dbReference>
<dbReference type="Pfam" id="PF06905">
    <property type="entry name" value="FAIM1"/>
    <property type="match status" value="1"/>
</dbReference>
<reference evidence="1" key="2">
    <citation type="submission" date="2023-05" db="EMBL/GenBank/DDBJ databases">
        <authorList>
            <person name="Fouks B."/>
        </authorList>
    </citation>
    <scope>NUCLEOTIDE SEQUENCE</scope>
    <source>
        <strain evidence="1">Stay&amp;Tobe</strain>
        <tissue evidence="1">Testes</tissue>
    </source>
</reference>
<dbReference type="FunFam" id="2.40.128.180:FF:000001">
    <property type="entry name" value="Fas apoptotic inhibitory molecule 1"/>
    <property type="match status" value="1"/>
</dbReference>
<sequence length="181" mass="20330">IQMTGDLVAFWDVPLSDGVHRIEFDHGTTSGKRIIRVDGKEVVRRDWMFKLVGDEIFTVGTARCIIKVEPVGGFSYSYSLVVNGKSYKQFSEIQSKAIKTWIVHVCGETYRVVLEKDTLDIWANGKKLEAMGEFVEDGTETHFTLGDAPAYIKAVTSGKRREGIIHTLIVNNTIVPEVQHE</sequence>
<dbReference type="PANTHER" id="PTHR13088:SF3">
    <property type="entry name" value="FAS APOPTOTIC INHIBITORY MOLECULE 1"/>
    <property type="match status" value="1"/>
</dbReference>
<evidence type="ECO:0008006" key="3">
    <source>
        <dbReference type="Google" id="ProtNLM"/>
    </source>
</evidence>
<protein>
    <recommendedName>
        <fullName evidence="3">Fas apoptotic inhibitory molecule</fullName>
    </recommendedName>
</protein>
<accession>A0AAD8AGH3</accession>
<gene>
    <name evidence="1" type="ORF">L9F63_026738</name>
</gene>
<dbReference type="InterPro" id="IPR010695">
    <property type="entry name" value="FAIM1"/>
</dbReference>
<proteinExistence type="predicted"/>
<evidence type="ECO:0000313" key="1">
    <source>
        <dbReference type="EMBL" id="KAJ9598156.1"/>
    </source>
</evidence>
<dbReference type="PANTHER" id="PTHR13088">
    <property type="entry name" value="FAS APOPTOTIC INHIBITORY MOLECULE FAIM"/>
    <property type="match status" value="1"/>
</dbReference>
<feature type="non-terminal residue" evidence="1">
    <location>
        <position position="1"/>
    </location>
</feature>
<dbReference type="InterPro" id="IPR038513">
    <property type="entry name" value="FAIM1_dom_sf"/>
</dbReference>
<name>A0AAD8AGH3_DIPPU</name>
<reference evidence="1" key="1">
    <citation type="journal article" date="2023" name="IScience">
        <title>Live-bearing cockroach genome reveals convergent evolutionary mechanisms linked to viviparity in insects and beyond.</title>
        <authorList>
            <person name="Fouks B."/>
            <person name="Harrison M.C."/>
            <person name="Mikhailova A.A."/>
            <person name="Marchal E."/>
            <person name="English S."/>
            <person name="Carruthers M."/>
            <person name="Jennings E.C."/>
            <person name="Chiamaka E.L."/>
            <person name="Frigard R.A."/>
            <person name="Pippel M."/>
            <person name="Attardo G.M."/>
            <person name="Benoit J.B."/>
            <person name="Bornberg-Bauer E."/>
            <person name="Tobe S.S."/>
        </authorList>
    </citation>
    <scope>NUCLEOTIDE SEQUENCE</scope>
    <source>
        <strain evidence="1">Stay&amp;Tobe</strain>
    </source>
</reference>
<organism evidence="1 2">
    <name type="scientific">Diploptera punctata</name>
    <name type="common">Pacific beetle cockroach</name>
    <dbReference type="NCBI Taxonomy" id="6984"/>
    <lineage>
        <taxon>Eukaryota</taxon>
        <taxon>Metazoa</taxon>
        <taxon>Ecdysozoa</taxon>
        <taxon>Arthropoda</taxon>
        <taxon>Hexapoda</taxon>
        <taxon>Insecta</taxon>
        <taxon>Pterygota</taxon>
        <taxon>Neoptera</taxon>
        <taxon>Polyneoptera</taxon>
        <taxon>Dictyoptera</taxon>
        <taxon>Blattodea</taxon>
        <taxon>Blaberoidea</taxon>
        <taxon>Blaberidae</taxon>
        <taxon>Diplopterinae</taxon>
        <taxon>Diploptera</taxon>
    </lineage>
</organism>
<dbReference type="GO" id="GO:1902042">
    <property type="term" value="P:negative regulation of extrinsic apoptotic signaling pathway via death domain receptors"/>
    <property type="evidence" value="ECO:0007669"/>
    <property type="project" value="TreeGrafter"/>
</dbReference>
<keyword evidence="2" id="KW-1185">Reference proteome</keyword>
<dbReference type="EMBL" id="JASPKZ010001245">
    <property type="protein sequence ID" value="KAJ9598156.1"/>
    <property type="molecule type" value="Genomic_DNA"/>
</dbReference>
<comment type="caution">
    <text evidence="1">The sequence shown here is derived from an EMBL/GenBank/DDBJ whole genome shotgun (WGS) entry which is preliminary data.</text>
</comment>
<dbReference type="AlphaFoldDB" id="A0AAD8AGH3"/>